<sequence>MTFAHGQPKLLFRIPEPELAQSNNISTIRDIDRGHHKQDGCIGFAHISDLRVLRMEYRLITTSFASMLTSEVTVNSR</sequence>
<dbReference type="Proteomes" id="UP000006643">
    <property type="component" value="Unassembled WGS sequence"/>
</dbReference>
<dbReference type="KEGG" id="pif:PITG_02676"/>
<dbReference type="VEuPathDB" id="FungiDB:PITG_02676"/>
<dbReference type="RefSeq" id="XP_002907582.1">
    <property type="nucleotide sequence ID" value="XM_002907536.1"/>
</dbReference>
<dbReference type="AlphaFoldDB" id="D0MWY3"/>
<protein>
    <submittedName>
        <fullName evidence="1">Uncharacterized protein</fullName>
    </submittedName>
</protein>
<dbReference type="HOGENOM" id="CLU_2643361_0_0_1"/>
<dbReference type="InParanoid" id="D0MWY3"/>
<organism evidence="1 2">
    <name type="scientific">Phytophthora infestans (strain T30-4)</name>
    <name type="common">Potato late blight agent</name>
    <dbReference type="NCBI Taxonomy" id="403677"/>
    <lineage>
        <taxon>Eukaryota</taxon>
        <taxon>Sar</taxon>
        <taxon>Stramenopiles</taxon>
        <taxon>Oomycota</taxon>
        <taxon>Peronosporomycetes</taxon>
        <taxon>Peronosporales</taxon>
        <taxon>Peronosporaceae</taxon>
        <taxon>Phytophthora</taxon>
    </lineage>
</organism>
<proteinExistence type="predicted"/>
<accession>D0MWY3</accession>
<evidence type="ECO:0000313" key="2">
    <source>
        <dbReference type="Proteomes" id="UP000006643"/>
    </source>
</evidence>
<name>D0MWY3_PHYIT</name>
<keyword evidence="2" id="KW-1185">Reference proteome</keyword>
<reference evidence="2" key="1">
    <citation type="journal article" date="2009" name="Nature">
        <title>Genome sequence and analysis of the Irish potato famine pathogen Phytophthora infestans.</title>
        <authorList>
            <consortium name="The Broad Institute Genome Sequencing Platform"/>
            <person name="Haas B.J."/>
            <person name="Kamoun S."/>
            <person name="Zody M.C."/>
            <person name="Jiang R.H."/>
            <person name="Handsaker R.E."/>
            <person name="Cano L.M."/>
            <person name="Grabherr M."/>
            <person name="Kodira C.D."/>
            <person name="Raffaele S."/>
            <person name="Torto-Alalibo T."/>
            <person name="Bozkurt T.O."/>
            <person name="Ah-Fong A.M."/>
            <person name="Alvarado L."/>
            <person name="Anderson V.L."/>
            <person name="Armstrong M.R."/>
            <person name="Avrova A."/>
            <person name="Baxter L."/>
            <person name="Beynon J."/>
            <person name="Boevink P.C."/>
            <person name="Bollmann S.R."/>
            <person name="Bos J.I."/>
            <person name="Bulone V."/>
            <person name="Cai G."/>
            <person name="Cakir C."/>
            <person name="Carrington J.C."/>
            <person name="Chawner M."/>
            <person name="Conti L."/>
            <person name="Costanzo S."/>
            <person name="Ewan R."/>
            <person name="Fahlgren N."/>
            <person name="Fischbach M.A."/>
            <person name="Fugelstad J."/>
            <person name="Gilroy E.M."/>
            <person name="Gnerre S."/>
            <person name="Green P.J."/>
            <person name="Grenville-Briggs L.J."/>
            <person name="Griffith J."/>
            <person name="Grunwald N.J."/>
            <person name="Horn K."/>
            <person name="Horner N.R."/>
            <person name="Hu C.H."/>
            <person name="Huitema E."/>
            <person name="Jeong D.H."/>
            <person name="Jones A.M."/>
            <person name="Jones J.D."/>
            <person name="Jones R.W."/>
            <person name="Karlsson E.K."/>
            <person name="Kunjeti S.G."/>
            <person name="Lamour K."/>
            <person name="Liu Z."/>
            <person name="Ma L."/>
            <person name="Maclean D."/>
            <person name="Chibucos M.C."/>
            <person name="McDonald H."/>
            <person name="McWalters J."/>
            <person name="Meijer H.J."/>
            <person name="Morgan W."/>
            <person name="Morris P.F."/>
            <person name="Munro C.A."/>
            <person name="O'Neill K."/>
            <person name="Ospina-Giraldo M."/>
            <person name="Pinzon A."/>
            <person name="Pritchard L."/>
            <person name="Ramsahoye B."/>
            <person name="Ren Q."/>
            <person name="Restrepo S."/>
            <person name="Roy S."/>
            <person name="Sadanandom A."/>
            <person name="Savidor A."/>
            <person name="Schornack S."/>
            <person name="Schwartz D.C."/>
            <person name="Schumann U.D."/>
            <person name="Schwessinger B."/>
            <person name="Seyer L."/>
            <person name="Sharpe T."/>
            <person name="Silvar C."/>
            <person name="Song J."/>
            <person name="Studholme D.J."/>
            <person name="Sykes S."/>
            <person name="Thines M."/>
            <person name="van de Vondervoort P.J."/>
            <person name="Phuntumart V."/>
            <person name="Wawra S."/>
            <person name="Weide R."/>
            <person name="Win J."/>
            <person name="Young C."/>
            <person name="Zhou S."/>
            <person name="Fry W."/>
            <person name="Meyers B.C."/>
            <person name="van West P."/>
            <person name="Ristaino J."/>
            <person name="Govers F."/>
            <person name="Birch P.R."/>
            <person name="Whisson S.C."/>
            <person name="Judelson H.S."/>
            <person name="Nusbaum C."/>
        </authorList>
    </citation>
    <scope>NUCLEOTIDE SEQUENCE [LARGE SCALE GENOMIC DNA]</scope>
    <source>
        <strain evidence="2">T30-4</strain>
    </source>
</reference>
<evidence type="ECO:0000313" key="1">
    <source>
        <dbReference type="EMBL" id="EEY64146.1"/>
    </source>
</evidence>
<dbReference type="GeneID" id="9476629"/>
<gene>
    <name evidence="1" type="ORF">PITG_02676</name>
</gene>
<dbReference type="EMBL" id="DS028120">
    <property type="protein sequence ID" value="EEY64146.1"/>
    <property type="molecule type" value="Genomic_DNA"/>
</dbReference>